<evidence type="ECO:0000313" key="1">
    <source>
        <dbReference type="EMBL" id="PJK28023.1"/>
    </source>
</evidence>
<comment type="caution">
    <text evidence="1">The sequence shown here is derived from an EMBL/GenBank/DDBJ whole genome shotgun (WGS) entry which is preliminary data.</text>
</comment>
<dbReference type="EMBL" id="PHIG01000048">
    <property type="protein sequence ID" value="PJK28023.1"/>
    <property type="molecule type" value="Genomic_DNA"/>
</dbReference>
<name>A0A2M9FX48_9PROT</name>
<dbReference type="AlphaFoldDB" id="A0A2M9FX48"/>
<dbReference type="SUPFAM" id="SSF109709">
    <property type="entry name" value="KorB DNA-binding domain-like"/>
    <property type="match status" value="1"/>
</dbReference>
<protein>
    <submittedName>
        <fullName evidence="1">Recombinase family protein</fullName>
    </submittedName>
</protein>
<keyword evidence="2" id="KW-1185">Reference proteome</keyword>
<proteinExistence type="predicted"/>
<reference evidence="1 2" key="1">
    <citation type="submission" date="2017-11" db="EMBL/GenBank/DDBJ databases">
        <title>Draft genome sequence of Rhizobiales bacterium SY3-13.</title>
        <authorList>
            <person name="Sun C."/>
        </authorList>
    </citation>
    <scope>NUCLEOTIDE SEQUENCE [LARGE SCALE GENOMIC DNA]</scope>
    <source>
        <strain evidence="1 2">SY3-13</strain>
    </source>
</reference>
<feature type="non-terminal residue" evidence="1">
    <location>
        <position position="1"/>
    </location>
</feature>
<accession>A0A2M9FX48</accession>
<gene>
    <name evidence="1" type="ORF">CVT23_18440</name>
</gene>
<dbReference type="Gene3D" id="1.10.10.2830">
    <property type="match status" value="1"/>
</dbReference>
<organism evidence="1 2">
    <name type="scientific">Minwuia thermotolerans</name>
    <dbReference type="NCBI Taxonomy" id="2056226"/>
    <lineage>
        <taxon>Bacteria</taxon>
        <taxon>Pseudomonadati</taxon>
        <taxon>Pseudomonadota</taxon>
        <taxon>Alphaproteobacteria</taxon>
        <taxon>Minwuiales</taxon>
        <taxon>Minwuiaceae</taxon>
        <taxon>Minwuia</taxon>
    </lineage>
</organism>
<evidence type="ECO:0000313" key="2">
    <source>
        <dbReference type="Proteomes" id="UP000229498"/>
    </source>
</evidence>
<dbReference type="Proteomes" id="UP000229498">
    <property type="component" value="Unassembled WGS sequence"/>
</dbReference>
<sequence length="123" mass="13471">EELSIELPVRVARRGVESRIVLADNETNTGTPDAALVRLITRAHRWNNMLATGQAGSLQELSAKSGIDRSEIGRVLQLAWLAPDITEAILDGHQPSELTAHRLKRMAGLPLGWTEQRKALGFA</sequence>